<comment type="caution">
    <text evidence="1">The sequence shown here is derived from an EMBL/GenBank/DDBJ whole genome shotgun (WGS) entry which is preliminary data.</text>
</comment>
<name>L8X9R2_THACA</name>
<gene>
    <name evidence="1" type="ORF">AG1IA_00564</name>
</gene>
<reference evidence="1 2" key="1">
    <citation type="journal article" date="2013" name="Nat. Commun.">
        <title>The evolution and pathogenic mechanisms of the rice sheath blight pathogen.</title>
        <authorList>
            <person name="Zheng A."/>
            <person name="Lin R."/>
            <person name="Xu L."/>
            <person name="Qin P."/>
            <person name="Tang C."/>
            <person name="Ai P."/>
            <person name="Zhang D."/>
            <person name="Liu Y."/>
            <person name="Sun Z."/>
            <person name="Feng H."/>
            <person name="Wang Y."/>
            <person name="Chen Y."/>
            <person name="Liang X."/>
            <person name="Fu R."/>
            <person name="Li Q."/>
            <person name="Zhang J."/>
            <person name="Yu X."/>
            <person name="Xie Z."/>
            <person name="Ding L."/>
            <person name="Guan P."/>
            <person name="Tang J."/>
            <person name="Liang Y."/>
            <person name="Wang S."/>
            <person name="Deng Q."/>
            <person name="Li S."/>
            <person name="Zhu J."/>
            <person name="Wang L."/>
            <person name="Liu H."/>
            <person name="Li P."/>
        </authorList>
    </citation>
    <scope>NUCLEOTIDE SEQUENCE [LARGE SCALE GENOMIC DNA]</scope>
    <source>
        <strain evidence="2">AG-1 IA</strain>
    </source>
</reference>
<dbReference type="EMBL" id="AFRT01000084">
    <property type="protein sequence ID" value="ELU45424.1"/>
    <property type="molecule type" value="Genomic_DNA"/>
</dbReference>
<dbReference type="Proteomes" id="UP000011668">
    <property type="component" value="Unassembled WGS sequence"/>
</dbReference>
<organism evidence="1 2">
    <name type="scientific">Thanatephorus cucumeris (strain AG1-IA)</name>
    <name type="common">Rice sheath blight fungus</name>
    <name type="synonym">Rhizoctonia solani</name>
    <dbReference type="NCBI Taxonomy" id="983506"/>
    <lineage>
        <taxon>Eukaryota</taxon>
        <taxon>Fungi</taxon>
        <taxon>Dikarya</taxon>
        <taxon>Basidiomycota</taxon>
        <taxon>Agaricomycotina</taxon>
        <taxon>Agaricomycetes</taxon>
        <taxon>Cantharellales</taxon>
        <taxon>Ceratobasidiaceae</taxon>
        <taxon>Rhizoctonia</taxon>
        <taxon>Rhizoctonia solani AG-1</taxon>
    </lineage>
</organism>
<keyword evidence="2" id="KW-1185">Reference proteome</keyword>
<evidence type="ECO:0000313" key="1">
    <source>
        <dbReference type="EMBL" id="ELU45424.1"/>
    </source>
</evidence>
<sequence length="109" mass="11825">MTNLMTHFSIGLSSLRQYPRKFRGQHAVGLGLPENHDGMHGTINQVTDWMGSNQIYGNELPRPIKLVCNVRRPLPRVCAGSALSVGTSRASSCVLIPANINVGRGSPED</sequence>
<protein>
    <submittedName>
        <fullName evidence="1">Uncharacterized protein</fullName>
    </submittedName>
</protein>
<proteinExistence type="predicted"/>
<evidence type="ECO:0000313" key="2">
    <source>
        <dbReference type="Proteomes" id="UP000011668"/>
    </source>
</evidence>
<dbReference type="AlphaFoldDB" id="L8X9R2"/>
<accession>L8X9R2</accession>
<dbReference type="HOGENOM" id="CLU_2185713_0_0_1"/>